<evidence type="ECO:0000313" key="10">
    <source>
        <dbReference type="Proteomes" id="UP000262371"/>
    </source>
</evidence>
<dbReference type="RefSeq" id="WP_116701535.1">
    <property type="nucleotide sequence ID" value="NZ_QUWV01000001.1"/>
</dbReference>
<evidence type="ECO:0000256" key="2">
    <source>
        <dbReference type="ARBA" id="ARBA00009677"/>
    </source>
</evidence>
<dbReference type="Pfam" id="PF22692">
    <property type="entry name" value="LlgE_F_G_D1"/>
    <property type="match status" value="1"/>
</dbReference>
<reference evidence="9 10" key="1">
    <citation type="submission" date="2018-08" db="EMBL/GenBank/DDBJ databases">
        <title>Komagataeibacter sp. AV 382.</title>
        <authorList>
            <person name="Skraban J."/>
            <person name="Trcek J."/>
        </authorList>
    </citation>
    <scope>NUCLEOTIDE SEQUENCE [LARGE SCALE GENOMIC DNA]</scope>
    <source>
        <strain evidence="9 10">AV 382</strain>
    </source>
</reference>
<dbReference type="GO" id="GO:0005198">
    <property type="term" value="F:structural molecule activity"/>
    <property type="evidence" value="ECO:0007669"/>
    <property type="project" value="InterPro"/>
</dbReference>
<evidence type="ECO:0000256" key="5">
    <source>
        <dbReference type="RuleBase" id="RU362116"/>
    </source>
</evidence>
<keyword evidence="9" id="KW-0969">Cilium</keyword>
<dbReference type="InterPro" id="IPR002371">
    <property type="entry name" value="FlgK"/>
</dbReference>
<dbReference type="SUPFAM" id="SSF117143">
    <property type="entry name" value="Flagellar hook protein flgE"/>
    <property type="match status" value="2"/>
</dbReference>
<keyword evidence="9" id="KW-0966">Cell projection</keyword>
<sequence>MSIFNALTTAVSGIDAQSTAFTNLSNNIANSQTVGYKADSTAFQDFVADSLNGNSASADISDSVSALTIQHVDQQGTASASTDSLAMSISGSGLFDVSKETGATTAGSTQFQNEQYYTRNGEFYENKEGYLVNTAGYYLDGYMVNSETGQLNNNLTQINIANVGFRPTETTTLTQTAVVGSLPSDSTNYTPQTYTTAPVTTYDANAEAHQVGLSWTQSSSNPLVWNVSAYDAGGTGTIAANDYQVTFNSDGTLASVMNATTGATVGSTTTGSAVSIPISADYDGVTQTMQLDLGTIGGTSGTTMAAAGSNSVSTSQVSALTADTTANTISMAANTKLGTTTGSNQSYVTAPTDVGTTPVSVKWTQTSASPATWTVSAVNPYDSSSSSGVSSDSYSVVFNSDGTVKSVTDLTNPSTTVSGLNSLTASINGTSYAMDLSGASLSTTALSTDTTSLTSDSVSSGTYEGAEIESDGSIMAEFDNGDTQLIGKVALSNFANVDGLNAVDGQAYTATANSGSAKTGVVGENGTGTVSVGYVESSTTDLTSDLSSLIVAQEAYSANTKVVTTADELLQTTIAMKQS</sequence>
<dbReference type="OrthoDB" id="8372879at2"/>
<feature type="domain" description="Flagellar hook protein FlgE D2" evidence="7">
    <location>
        <begin position="186"/>
        <end position="314"/>
    </location>
</feature>
<dbReference type="GO" id="GO:0044780">
    <property type="term" value="P:bacterial-type flagellum assembly"/>
    <property type="evidence" value="ECO:0007669"/>
    <property type="project" value="InterPro"/>
</dbReference>
<feature type="domain" description="Flagellar basal-body/hook protein C-terminal" evidence="6">
    <location>
        <begin position="533"/>
        <end position="575"/>
    </location>
</feature>
<dbReference type="InterPro" id="IPR053967">
    <property type="entry name" value="LlgE_F_G-like_D1"/>
</dbReference>
<comment type="caution">
    <text evidence="9">The sequence shown here is derived from an EMBL/GenBank/DDBJ whole genome shotgun (WGS) entry which is preliminary data.</text>
</comment>
<evidence type="ECO:0000256" key="1">
    <source>
        <dbReference type="ARBA" id="ARBA00004117"/>
    </source>
</evidence>
<dbReference type="GO" id="GO:0009424">
    <property type="term" value="C:bacterial-type flagellum hook"/>
    <property type="evidence" value="ECO:0007669"/>
    <property type="project" value="InterPro"/>
</dbReference>
<gene>
    <name evidence="9" type="ORF">DY926_00270</name>
</gene>
<dbReference type="PANTHER" id="PTHR30435">
    <property type="entry name" value="FLAGELLAR PROTEIN"/>
    <property type="match status" value="1"/>
</dbReference>
<dbReference type="Pfam" id="PF06429">
    <property type="entry name" value="Flg_bbr_C"/>
    <property type="match status" value="1"/>
</dbReference>
<comment type="function">
    <text evidence="5">A flexible structure which links the flagellar filament to the drive apparatus in the basal body.</text>
</comment>
<comment type="subcellular location">
    <subcellularLocation>
        <location evidence="1 5">Bacterial flagellum basal body</location>
    </subcellularLocation>
</comment>
<dbReference type="InterPro" id="IPR037925">
    <property type="entry name" value="FlgE/F/G-like"/>
</dbReference>
<organism evidence="9 10">
    <name type="scientific">Komagataeibacter melaceti</name>
    <dbReference type="NCBI Taxonomy" id="2766577"/>
    <lineage>
        <taxon>Bacteria</taxon>
        <taxon>Pseudomonadati</taxon>
        <taxon>Pseudomonadota</taxon>
        <taxon>Alphaproteobacteria</taxon>
        <taxon>Acetobacterales</taxon>
        <taxon>Acetobacteraceae</taxon>
        <taxon>Komagataeibacter</taxon>
    </lineage>
</organism>
<evidence type="ECO:0000259" key="6">
    <source>
        <dbReference type="Pfam" id="PF06429"/>
    </source>
</evidence>
<evidence type="ECO:0000256" key="4">
    <source>
        <dbReference type="ARBA" id="ARBA00023143"/>
    </source>
</evidence>
<dbReference type="GO" id="GO:0071978">
    <property type="term" value="P:bacterial-type flagellum-dependent swarming motility"/>
    <property type="evidence" value="ECO:0007669"/>
    <property type="project" value="TreeGrafter"/>
</dbReference>
<dbReference type="EMBL" id="QUWV01000001">
    <property type="protein sequence ID" value="RFD21570.1"/>
    <property type="molecule type" value="Genomic_DNA"/>
</dbReference>
<dbReference type="InterPro" id="IPR020013">
    <property type="entry name" value="Flagellar_FlgE/F/G"/>
</dbReference>
<comment type="similarity">
    <text evidence="2 5">Belongs to the flagella basal body rod proteins family.</text>
</comment>
<evidence type="ECO:0000259" key="8">
    <source>
        <dbReference type="Pfam" id="PF22692"/>
    </source>
</evidence>
<dbReference type="GO" id="GO:0009425">
    <property type="term" value="C:bacterial-type flagellum basal body"/>
    <property type="evidence" value="ECO:0007669"/>
    <property type="project" value="UniProtKB-SubCell"/>
</dbReference>
<dbReference type="NCBIfam" id="TIGR03506">
    <property type="entry name" value="FlgEFG_subfam"/>
    <property type="match status" value="2"/>
</dbReference>
<evidence type="ECO:0000313" key="9">
    <source>
        <dbReference type="EMBL" id="RFD21570.1"/>
    </source>
</evidence>
<dbReference type="PANTHER" id="PTHR30435:SF1">
    <property type="entry name" value="FLAGELLAR HOOK PROTEIN FLGE"/>
    <property type="match status" value="1"/>
</dbReference>
<name>A0A371Z507_9PROT</name>
<dbReference type="GO" id="GO:0005829">
    <property type="term" value="C:cytosol"/>
    <property type="evidence" value="ECO:0007669"/>
    <property type="project" value="TreeGrafter"/>
</dbReference>
<accession>A0A371Z507</accession>
<protein>
    <recommendedName>
        <fullName evidence="3 5">Flagellar hook protein FlgE</fullName>
    </recommendedName>
</protein>
<dbReference type="InterPro" id="IPR011491">
    <property type="entry name" value="FlgE_D2"/>
</dbReference>
<evidence type="ECO:0000259" key="7">
    <source>
        <dbReference type="Pfam" id="PF07559"/>
    </source>
</evidence>
<dbReference type="InterPro" id="IPR010930">
    <property type="entry name" value="Flg_bb/hook_C_dom"/>
</dbReference>
<dbReference type="Pfam" id="PF07559">
    <property type="entry name" value="FlgE_D2"/>
    <property type="match status" value="1"/>
</dbReference>
<dbReference type="AlphaFoldDB" id="A0A371Z507"/>
<feature type="domain" description="Flagellar hook protein FlgE/F/G-like D1" evidence="8">
    <location>
        <begin position="89"/>
        <end position="164"/>
    </location>
</feature>
<proteinExistence type="inferred from homology"/>
<keyword evidence="10" id="KW-1185">Reference proteome</keyword>
<dbReference type="PRINTS" id="PR01005">
    <property type="entry name" value="FLGHOOKAP1"/>
</dbReference>
<keyword evidence="9" id="KW-0282">Flagellum</keyword>
<dbReference type="Proteomes" id="UP000262371">
    <property type="component" value="Unassembled WGS sequence"/>
</dbReference>
<keyword evidence="4 5" id="KW-0975">Bacterial flagellum</keyword>
<evidence type="ECO:0000256" key="3">
    <source>
        <dbReference type="ARBA" id="ARBA00019015"/>
    </source>
</evidence>